<feature type="transmembrane region" description="Helical" evidence="5">
    <location>
        <begin position="204"/>
        <end position="224"/>
    </location>
</feature>
<feature type="domain" description="Major facilitator superfamily (MFS) profile" evidence="6">
    <location>
        <begin position="19"/>
        <end position="510"/>
    </location>
</feature>
<name>A0A502IA76_9PSED</name>
<evidence type="ECO:0000313" key="7">
    <source>
        <dbReference type="EMBL" id="TPG83205.1"/>
    </source>
</evidence>
<feature type="transmembrane region" description="Helical" evidence="5">
    <location>
        <begin position="305"/>
        <end position="327"/>
    </location>
</feature>
<comment type="subcellular location">
    <subcellularLocation>
        <location evidence="1">Membrane</location>
        <topology evidence="1">Multi-pass membrane protein</topology>
    </subcellularLocation>
</comment>
<evidence type="ECO:0000259" key="6">
    <source>
        <dbReference type="PROSITE" id="PS50850"/>
    </source>
</evidence>
<dbReference type="CDD" id="cd17321">
    <property type="entry name" value="MFS_MMR_MDR_like"/>
    <property type="match status" value="1"/>
</dbReference>
<accession>A0A502IA76</accession>
<dbReference type="PRINTS" id="PR01036">
    <property type="entry name" value="TCRTETB"/>
</dbReference>
<gene>
    <name evidence="7" type="ORF">EAH74_15140</name>
</gene>
<dbReference type="AlphaFoldDB" id="A0A502IA76"/>
<keyword evidence="4 5" id="KW-0472">Membrane</keyword>
<sequence>MSLSTQTPLHTGQSRPALILLAILLAIFVIPTSISGTAVALPNIAMQLKPELTTLQWVVTAFNLTFACFTLAWGAVADIIGRRLAFTLGALIYAAGALISATATDILVLDCARAVAGIGAAAIFSAGSAILATEFDAAARLKAFAMAGAAVGIGVGIGPTLSGLLVENIGWRAIFYVHAGIIGVVIAIIPAMRLQAPHFSNARIDYIGIALFVLSALLLVTGIVQGSQWGWSSRDTLGLFVLSVVSFAAFILAERYQRQPMLDLSILRNRQFVGWCLATVTPSFGFFTLLTYLPSYLSSVAGYSAGTTGLAMLLLALPLFICPVISAKLVEAGIKAKTVLFVSLGVLIVGDICLLFISTGASLLAFAGPMLLVGAGTGLCAGLADGQALGNVAPEKSGLAAGFLNTLRLGSETIAIAFYGSLLATNLHKVMSADLPDFATALDIKLLANTVATGNLTTPLQMVDASHAELFRTFMDSSYNASFHSVMLVLIGICILLSIVIIKLLSPSENTKPRLAAVSDQA</sequence>
<keyword evidence="3 5" id="KW-1133">Transmembrane helix</keyword>
<evidence type="ECO:0000256" key="5">
    <source>
        <dbReference type="SAM" id="Phobius"/>
    </source>
</evidence>
<feature type="transmembrane region" description="Helical" evidence="5">
    <location>
        <begin position="114"/>
        <end position="132"/>
    </location>
</feature>
<evidence type="ECO:0000256" key="1">
    <source>
        <dbReference type="ARBA" id="ARBA00004141"/>
    </source>
</evidence>
<dbReference type="PANTHER" id="PTHR42718">
    <property type="entry name" value="MAJOR FACILITATOR SUPERFAMILY MULTIDRUG TRANSPORTER MFSC"/>
    <property type="match status" value="1"/>
</dbReference>
<protein>
    <submittedName>
        <fullName evidence="7">MFS transporter</fullName>
    </submittedName>
</protein>
<feature type="transmembrane region" description="Helical" evidence="5">
    <location>
        <begin position="481"/>
        <end position="505"/>
    </location>
</feature>
<dbReference type="Gene3D" id="1.20.1720.10">
    <property type="entry name" value="Multidrug resistance protein D"/>
    <property type="match status" value="1"/>
</dbReference>
<dbReference type="GO" id="GO:0022857">
    <property type="term" value="F:transmembrane transporter activity"/>
    <property type="evidence" value="ECO:0007669"/>
    <property type="project" value="InterPro"/>
</dbReference>
<feature type="transmembrane region" description="Helical" evidence="5">
    <location>
        <begin position="144"/>
        <end position="161"/>
    </location>
</feature>
<feature type="transmembrane region" description="Helical" evidence="5">
    <location>
        <begin position="272"/>
        <end position="293"/>
    </location>
</feature>
<reference evidence="7 8" key="1">
    <citation type="journal article" date="2019" name="Environ. Microbiol.">
        <title>Species interactions and distinct microbial communities in high Arctic permafrost affected cryosols are associated with the CH4 and CO2 gas fluxes.</title>
        <authorList>
            <person name="Altshuler I."/>
            <person name="Hamel J."/>
            <person name="Turney S."/>
            <person name="Magnuson E."/>
            <person name="Levesque R."/>
            <person name="Greer C."/>
            <person name="Whyte L.G."/>
        </authorList>
    </citation>
    <scope>NUCLEOTIDE SEQUENCE [LARGE SCALE GENOMIC DNA]</scope>
    <source>
        <strain evidence="7 8">OWC5</strain>
    </source>
</reference>
<feature type="transmembrane region" description="Helical" evidence="5">
    <location>
        <begin position="56"/>
        <end position="77"/>
    </location>
</feature>
<evidence type="ECO:0000313" key="8">
    <source>
        <dbReference type="Proteomes" id="UP000320914"/>
    </source>
</evidence>
<dbReference type="InterPro" id="IPR011701">
    <property type="entry name" value="MFS"/>
</dbReference>
<dbReference type="RefSeq" id="WP_140679579.1">
    <property type="nucleotide sequence ID" value="NZ_RCZA01000006.1"/>
</dbReference>
<dbReference type="GO" id="GO:0016020">
    <property type="term" value="C:membrane"/>
    <property type="evidence" value="ECO:0007669"/>
    <property type="project" value="UniProtKB-SubCell"/>
</dbReference>
<feature type="transmembrane region" description="Helical" evidence="5">
    <location>
        <begin position="84"/>
        <end position="108"/>
    </location>
</feature>
<evidence type="ECO:0000256" key="4">
    <source>
        <dbReference type="ARBA" id="ARBA00023136"/>
    </source>
</evidence>
<dbReference type="PROSITE" id="PS50850">
    <property type="entry name" value="MFS"/>
    <property type="match status" value="1"/>
</dbReference>
<evidence type="ECO:0000256" key="2">
    <source>
        <dbReference type="ARBA" id="ARBA00022692"/>
    </source>
</evidence>
<feature type="transmembrane region" description="Helical" evidence="5">
    <location>
        <begin position="339"/>
        <end position="367"/>
    </location>
</feature>
<dbReference type="Gene3D" id="1.20.1250.20">
    <property type="entry name" value="MFS general substrate transporter like domains"/>
    <property type="match status" value="1"/>
</dbReference>
<dbReference type="InterPro" id="IPR036259">
    <property type="entry name" value="MFS_trans_sf"/>
</dbReference>
<dbReference type="Proteomes" id="UP000320914">
    <property type="component" value="Unassembled WGS sequence"/>
</dbReference>
<dbReference type="SUPFAM" id="SSF103473">
    <property type="entry name" value="MFS general substrate transporter"/>
    <property type="match status" value="1"/>
</dbReference>
<organism evidence="7 8">
    <name type="scientific">Pseudomonas mandelii</name>
    <dbReference type="NCBI Taxonomy" id="75612"/>
    <lineage>
        <taxon>Bacteria</taxon>
        <taxon>Pseudomonadati</taxon>
        <taxon>Pseudomonadota</taxon>
        <taxon>Gammaproteobacteria</taxon>
        <taxon>Pseudomonadales</taxon>
        <taxon>Pseudomonadaceae</taxon>
        <taxon>Pseudomonas</taxon>
    </lineage>
</organism>
<proteinExistence type="predicted"/>
<dbReference type="Pfam" id="PF07690">
    <property type="entry name" value="MFS_1"/>
    <property type="match status" value="1"/>
</dbReference>
<dbReference type="EMBL" id="RCZA01000006">
    <property type="protein sequence ID" value="TPG83205.1"/>
    <property type="molecule type" value="Genomic_DNA"/>
</dbReference>
<evidence type="ECO:0000256" key="3">
    <source>
        <dbReference type="ARBA" id="ARBA00022989"/>
    </source>
</evidence>
<dbReference type="PANTHER" id="PTHR42718:SF49">
    <property type="entry name" value="EXPORT PROTEIN"/>
    <property type="match status" value="1"/>
</dbReference>
<feature type="transmembrane region" description="Helical" evidence="5">
    <location>
        <begin position="173"/>
        <end position="192"/>
    </location>
</feature>
<feature type="transmembrane region" description="Helical" evidence="5">
    <location>
        <begin position="236"/>
        <end position="252"/>
    </location>
</feature>
<keyword evidence="2 5" id="KW-0812">Transmembrane</keyword>
<dbReference type="InterPro" id="IPR020846">
    <property type="entry name" value="MFS_dom"/>
</dbReference>
<comment type="caution">
    <text evidence="7">The sequence shown here is derived from an EMBL/GenBank/DDBJ whole genome shotgun (WGS) entry which is preliminary data.</text>
</comment>